<dbReference type="PANTHER" id="PTHR40624">
    <property type="entry name" value="BIOSYNTHESIS MONOOXYGENASE, PUTATIVE (AFU_ORTHOLOGUE AFUA_1G12025)-RELATED"/>
    <property type="match status" value="1"/>
</dbReference>
<accession>A0A8J2I496</accession>
<dbReference type="AlphaFoldDB" id="A0A8J2I496"/>
<reference evidence="2" key="1">
    <citation type="submission" date="2021-05" db="EMBL/GenBank/DDBJ databases">
        <authorList>
            <person name="Stam R."/>
        </authorList>
    </citation>
    <scope>NUCLEOTIDE SEQUENCE</scope>
    <source>
        <strain evidence="2">CS162</strain>
    </source>
</reference>
<dbReference type="RefSeq" id="XP_043170521.1">
    <property type="nucleotide sequence ID" value="XM_043314586.1"/>
</dbReference>
<dbReference type="SUPFAM" id="SSF54909">
    <property type="entry name" value="Dimeric alpha+beta barrel"/>
    <property type="match status" value="1"/>
</dbReference>
<dbReference type="Gene3D" id="3.30.70.100">
    <property type="match status" value="1"/>
</dbReference>
<protein>
    <recommendedName>
        <fullName evidence="1">ABM domain-containing protein</fullName>
    </recommendedName>
</protein>
<dbReference type="PANTHER" id="PTHR40624:SF1">
    <property type="entry name" value="BIOSYNTHESIS MONOOXYGENASE, PUTATIVE (AFU_ORTHOLOGUE AFUA_1G12025)-RELATED"/>
    <property type="match status" value="1"/>
</dbReference>
<dbReference type="Pfam" id="PF03992">
    <property type="entry name" value="ABM"/>
    <property type="match status" value="1"/>
</dbReference>
<name>A0A8J2I496_9PLEO</name>
<evidence type="ECO:0000259" key="1">
    <source>
        <dbReference type="Pfam" id="PF03992"/>
    </source>
</evidence>
<dbReference type="InterPro" id="IPR007138">
    <property type="entry name" value="ABM_dom"/>
</dbReference>
<gene>
    <name evidence="2" type="ORF">ALTATR162_LOCUS6960</name>
</gene>
<dbReference type="GeneID" id="67018907"/>
<dbReference type="Proteomes" id="UP000676310">
    <property type="component" value="Unassembled WGS sequence"/>
</dbReference>
<proteinExistence type="predicted"/>
<organism evidence="2 3">
    <name type="scientific">Alternaria atra</name>
    <dbReference type="NCBI Taxonomy" id="119953"/>
    <lineage>
        <taxon>Eukaryota</taxon>
        <taxon>Fungi</taxon>
        <taxon>Dikarya</taxon>
        <taxon>Ascomycota</taxon>
        <taxon>Pezizomycotina</taxon>
        <taxon>Dothideomycetes</taxon>
        <taxon>Pleosporomycetidae</taxon>
        <taxon>Pleosporales</taxon>
        <taxon>Pleosporineae</taxon>
        <taxon>Pleosporaceae</taxon>
        <taxon>Alternaria</taxon>
        <taxon>Alternaria sect. Ulocladioides</taxon>
    </lineage>
</organism>
<evidence type="ECO:0000313" key="2">
    <source>
        <dbReference type="EMBL" id="CAG5166658.1"/>
    </source>
</evidence>
<keyword evidence="3" id="KW-1185">Reference proteome</keyword>
<sequence length="213" mass="23630">MAAILTTARLVFKDSSARQKAIDAFHKIIEYTTPHEPEVLQYVCTLPADDSARNEIYMMEEYANQAASDAHLATKPVQDLIHLFTKGDVLAQPPEVHNCPVVTKKTSGPPVPISSNPAIVLMKIPSKSEHSAKDVERWCEMSEIVTKSVKGVAAFTVVEDRESNSTRVECVLQSWDALAEYKKFMIDGRRDAAEVVEVRPIDGFIGRESTSKL</sequence>
<comment type="caution">
    <text evidence="2">The sequence shown here is derived from an EMBL/GenBank/DDBJ whole genome shotgun (WGS) entry which is preliminary data.</text>
</comment>
<feature type="domain" description="ABM" evidence="1">
    <location>
        <begin position="17"/>
        <end position="80"/>
    </location>
</feature>
<dbReference type="EMBL" id="CAJRGZ010000019">
    <property type="protein sequence ID" value="CAG5166658.1"/>
    <property type="molecule type" value="Genomic_DNA"/>
</dbReference>
<dbReference type="InterPro" id="IPR011008">
    <property type="entry name" value="Dimeric_a/b-barrel"/>
</dbReference>
<dbReference type="OrthoDB" id="4520428at2759"/>
<evidence type="ECO:0000313" key="3">
    <source>
        <dbReference type="Proteomes" id="UP000676310"/>
    </source>
</evidence>